<dbReference type="Gene3D" id="3.40.50.300">
    <property type="entry name" value="P-loop containing nucleotide triphosphate hydrolases"/>
    <property type="match status" value="1"/>
</dbReference>
<keyword evidence="4" id="KW-1185">Reference proteome</keyword>
<reference evidence="3 4" key="2">
    <citation type="submission" date="2015-05" db="EMBL/GenBank/DDBJ databases">
        <authorList>
            <person name="Morales-Cruz A."/>
            <person name="Amrine K.C."/>
            <person name="Cantu D."/>
        </authorList>
    </citation>
    <scope>NUCLEOTIDE SEQUENCE [LARGE SCALE GENOMIC DNA]</scope>
    <source>
        <strain evidence="3">DA912</strain>
    </source>
</reference>
<dbReference type="Pfam" id="PF02492">
    <property type="entry name" value="cobW"/>
    <property type="match status" value="2"/>
</dbReference>
<evidence type="ECO:0000313" key="3">
    <source>
        <dbReference type="EMBL" id="KKY35543.1"/>
    </source>
</evidence>
<dbReference type="InterPro" id="IPR003495">
    <property type="entry name" value="CobW/HypB/UreG_nucleotide-bd"/>
</dbReference>
<reference evidence="3 4" key="1">
    <citation type="submission" date="2015-05" db="EMBL/GenBank/DDBJ databases">
        <title>Distinctive expansion of gene families associated with plant cell wall degradation and secondary metabolism in the genomes of grapevine trunk pathogens.</title>
        <authorList>
            <person name="Lawrence D.P."/>
            <person name="Travadon R."/>
            <person name="Rolshausen P.E."/>
            <person name="Baumgartner K."/>
        </authorList>
    </citation>
    <scope>NUCLEOTIDE SEQUENCE [LARGE SCALE GENOMIC DNA]</scope>
    <source>
        <strain evidence="3">DA912</strain>
    </source>
</reference>
<protein>
    <submittedName>
        <fullName evidence="3">Putative cobw domain-containing protein</fullName>
    </submittedName>
</protein>
<organism evidence="3 4">
    <name type="scientific">Diaporthe ampelina</name>
    <dbReference type="NCBI Taxonomy" id="1214573"/>
    <lineage>
        <taxon>Eukaryota</taxon>
        <taxon>Fungi</taxon>
        <taxon>Dikarya</taxon>
        <taxon>Ascomycota</taxon>
        <taxon>Pezizomycotina</taxon>
        <taxon>Sordariomycetes</taxon>
        <taxon>Sordariomycetidae</taxon>
        <taxon>Diaporthales</taxon>
        <taxon>Diaporthaceae</taxon>
        <taxon>Diaporthe</taxon>
    </lineage>
</organism>
<gene>
    <name evidence="3" type="ORF">UCDDA912_g04504</name>
</gene>
<dbReference type="SMART" id="SM00833">
    <property type="entry name" value="CobW_C"/>
    <property type="match status" value="1"/>
</dbReference>
<sequence>MIGLRIAVIVNDIGAINVDASIIQSTHRIHKAEEKVIALQNGCICCTLRQDLLSELVELSEERVFDYVIIESSGSQVAESFDSKLTERMYQVLKDEGELDKSGVLKKLHDAGEAGMGKFARLDTTVTIIDTFTMYNDFNTADLLSSRRNDVAPEDERTVSDLMVDQIEFADVIILNKTDTVDVAILAEIKALVRTLNREAKILHARYGKVDVGELVNTGLFSLDKAQTSSGWMRDLHELMLREINGQTAITPKPETEEYNVRNFVYKRHRPFHPERLWRLVHDKFILQLEHPADDVDDAAEASESTNRQSDEVALQKLENEDEGMKDVQKTKVDGNSDDTDTDMEDEISTSEKSEASSSAETALTSTAASKHEISVVDNTDIEMDSTDSKTGDLITPHKDIALANKRAHRLFGRLFRSKGTWDVTLTSEALSHLYPEDTTDPEIMKQVRYDIDSGGEWGDRRQEIVLIGEKLDVKGIEKVLDECLLTDAEWKRWERRMRAVEKRQTEFRSVMERLDTAKENLISGFDDAFPEWVGHFQDEEYGQDEDEDDEAHDLHHH</sequence>
<dbReference type="AlphaFoldDB" id="A0A0G2HKI3"/>
<dbReference type="InterPro" id="IPR051927">
    <property type="entry name" value="Zn_Chap_cDPG_Synth"/>
</dbReference>
<feature type="compositionally biased region" description="Basic and acidic residues" evidence="1">
    <location>
        <begin position="323"/>
        <end position="335"/>
    </location>
</feature>
<feature type="region of interest" description="Disordered" evidence="1">
    <location>
        <begin position="318"/>
        <end position="371"/>
    </location>
</feature>
<evidence type="ECO:0000313" key="4">
    <source>
        <dbReference type="Proteomes" id="UP000034680"/>
    </source>
</evidence>
<dbReference type="Proteomes" id="UP000034680">
    <property type="component" value="Unassembled WGS sequence"/>
</dbReference>
<dbReference type="SUPFAM" id="SSF52540">
    <property type="entry name" value="P-loop containing nucleoside triphosphate hydrolases"/>
    <property type="match status" value="1"/>
</dbReference>
<proteinExistence type="predicted"/>
<dbReference type="EMBL" id="LCUC01000155">
    <property type="protein sequence ID" value="KKY35543.1"/>
    <property type="molecule type" value="Genomic_DNA"/>
</dbReference>
<dbReference type="STRING" id="1214573.A0A0G2HKI3"/>
<dbReference type="CDD" id="cd03112">
    <property type="entry name" value="CobW-like"/>
    <property type="match status" value="1"/>
</dbReference>
<dbReference type="PANTHER" id="PTHR43603:SF1">
    <property type="entry name" value="ZINC-REGULATED GTPASE METALLOPROTEIN ACTIVATOR 1"/>
    <property type="match status" value="1"/>
</dbReference>
<feature type="domain" description="CobW C-terminal" evidence="2">
    <location>
        <begin position="261"/>
        <end position="485"/>
    </location>
</feature>
<feature type="compositionally biased region" description="Acidic residues" evidence="1">
    <location>
        <begin position="540"/>
        <end position="552"/>
    </location>
</feature>
<dbReference type="OrthoDB" id="272672at2759"/>
<dbReference type="InterPro" id="IPR011629">
    <property type="entry name" value="CobW-like_C"/>
</dbReference>
<dbReference type="InterPro" id="IPR027417">
    <property type="entry name" value="P-loop_NTPase"/>
</dbReference>
<comment type="caution">
    <text evidence="3">The sequence shown here is derived from an EMBL/GenBank/DDBJ whole genome shotgun (WGS) entry which is preliminary data.</text>
</comment>
<evidence type="ECO:0000256" key="1">
    <source>
        <dbReference type="SAM" id="MobiDB-lite"/>
    </source>
</evidence>
<dbReference type="PANTHER" id="PTHR43603">
    <property type="entry name" value="COBW DOMAIN-CONTAINING PROTEIN DDB_G0274527"/>
    <property type="match status" value="1"/>
</dbReference>
<evidence type="ECO:0000259" key="2">
    <source>
        <dbReference type="SMART" id="SM00833"/>
    </source>
</evidence>
<feature type="compositionally biased region" description="Acidic residues" evidence="1">
    <location>
        <begin position="336"/>
        <end position="349"/>
    </location>
</feature>
<feature type="compositionally biased region" description="Low complexity" evidence="1">
    <location>
        <begin position="356"/>
        <end position="369"/>
    </location>
</feature>
<feature type="region of interest" description="Disordered" evidence="1">
    <location>
        <begin position="539"/>
        <end position="558"/>
    </location>
</feature>
<name>A0A0G2HKI3_9PEZI</name>
<dbReference type="Pfam" id="PF07683">
    <property type="entry name" value="CobW_C"/>
    <property type="match status" value="1"/>
</dbReference>
<dbReference type="SUPFAM" id="SSF90002">
    <property type="entry name" value="Hypothetical protein YjiA, C-terminal domain"/>
    <property type="match status" value="1"/>
</dbReference>
<accession>A0A0G2HKI3</accession>